<dbReference type="RefSeq" id="WP_189223107.1">
    <property type="nucleotide sequence ID" value="NZ_BMRG01000003.1"/>
</dbReference>
<evidence type="ECO:0000259" key="1">
    <source>
        <dbReference type="Pfam" id="PF04149"/>
    </source>
</evidence>
<dbReference type="EMBL" id="BMRG01000003">
    <property type="protein sequence ID" value="GGP49602.1"/>
    <property type="molecule type" value="Genomic_DNA"/>
</dbReference>
<dbReference type="Proteomes" id="UP000639606">
    <property type="component" value="Unassembled WGS sequence"/>
</dbReference>
<accession>A0A918AKP0</accession>
<organism evidence="2 3">
    <name type="scientific">Saccharothrix coeruleofusca</name>
    <dbReference type="NCBI Taxonomy" id="33919"/>
    <lineage>
        <taxon>Bacteria</taxon>
        <taxon>Bacillati</taxon>
        <taxon>Actinomycetota</taxon>
        <taxon>Actinomycetes</taxon>
        <taxon>Pseudonocardiales</taxon>
        <taxon>Pseudonocardiaceae</taxon>
        <taxon>Saccharothrix</taxon>
    </lineage>
</organism>
<reference evidence="2" key="1">
    <citation type="journal article" date="2014" name="Int. J. Syst. Evol. Microbiol.">
        <title>Complete genome sequence of Corynebacterium casei LMG S-19264T (=DSM 44701T), isolated from a smear-ripened cheese.</title>
        <authorList>
            <consortium name="US DOE Joint Genome Institute (JGI-PGF)"/>
            <person name="Walter F."/>
            <person name="Albersmeier A."/>
            <person name="Kalinowski J."/>
            <person name="Ruckert C."/>
        </authorList>
    </citation>
    <scope>NUCLEOTIDE SEQUENCE</scope>
    <source>
        <strain evidence="2">JCM 3313</strain>
    </source>
</reference>
<feature type="domain" description="DUF397" evidence="1">
    <location>
        <begin position="3"/>
        <end position="55"/>
    </location>
</feature>
<keyword evidence="3" id="KW-1185">Reference proteome</keyword>
<dbReference type="AlphaFoldDB" id="A0A918AKP0"/>
<evidence type="ECO:0000313" key="2">
    <source>
        <dbReference type="EMBL" id="GGP49602.1"/>
    </source>
</evidence>
<comment type="caution">
    <text evidence="2">The sequence shown here is derived from an EMBL/GenBank/DDBJ whole genome shotgun (WGS) entry which is preliminary data.</text>
</comment>
<proteinExistence type="predicted"/>
<evidence type="ECO:0000313" key="3">
    <source>
        <dbReference type="Proteomes" id="UP000639606"/>
    </source>
</evidence>
<name>A0A918AKP0_9PSEU</name>
<dbReference type="InterPro" id="IPR007278">
    <property type="entry name" value="DUF397"/>
</dbReference>
<gene>
    <name evidence="2" type="ORF">GCM10010185_22220</name>
</gene>
<sequence>MQQWRKSSHSSASGPECVEIALVGTEALVRDTKNRRGAVLAFAPSPWSRFLDHAKAGRHDRP</sequence>
<dbReference type="Pfam" id="PF04149">
    <property type="entry name" value="DUF397"/>
    <property type="match status" value="1"/>
</dbReference>
<reference evidence="2" key="2">
    <citation type="submission" date="2020-09" db="EMBL/GenBank/DDBJ databases">
        <authorList>
            <person name="Sun Q."/>
            <person name="Ohkuma M."/>
        </authorList>
    </citation>
    <scope>NUCLEOTIDE SEQUENCE</scope>
    <source>
        <strain evidence="2">JCM 3313</strain>
    </source>
</reference>
<protein>
    <recommendedName>
        <fullName evidence="1">DUF397 domain-containing protein</fullName>
    </recommendedName>
</protein>